<feature type="region of interest" description="Disordered" evidence="1">
    <location>
        <begin position="1"/>
        <end position="34"/>
    </location>
</feature>
<dbReference type="Proteomes" id="UP000091918">
    <property type="component" value="Unassembled WGS sequence"/>
</dbReference>
<proteinExistence type="predicted"/>
<reference evidence="3 4" key="1">
    <citation type="submission" date="2015-07" db="EMBL/GenBank/DDBJ databases">
        <title>Emmonsia species relationships and genome sequence.</title>
        <authorList>
            <person name="Cuomo C.A."/>
            <person name="Schwartz I.S."/>
            <person name="Kenyon C."/>
            <person name="de Hoog G.S."/>
            <person name="Govender N.P."/>
            <person name="Botha A."/>
            <person name="Moreno L."/>
            <person name="de Vries M."/>
            <person name="Munoz J.F."/>
            <person name="Stielow J.B."/>
        </authorList>
    </citation>
    <scope>NUCLEOTIDE SEQUENCE [LARGE SCALE GENOMIC DNA]</scope>
    <source>
        <strain evidence="3 4">CBS 136260</strain>
    </source>
</reference>
<feature type="compositionally biased region" description="Basic residues" evidence="1">
    <location>
        <begin position="1"/>
        <end position="13"/>
    </location>
</feature>
<evidence type="ECO:0000259" key="2">
    <source>
        <dbReference type="PROSITE" id="PS51388"/>
    </source>
</evidence>
<keyword evidence="4" id="KW-1185">Reference proteome</keyword>
<evidence type="ECO:0000256" key="1">
    <source>
        <dbReference type="SAM" id="MobiDB-lite"/>
    </source>
</evidence>
<evidence type="ECO:0000313" key="3">
    <source>
        <dbReference type="EMBL" id="OAX78078.1"/>
    </source>
</evidence>
<sequence>MNIKFTKRMHRSGHQFEVREEDTEPEGLDSQQSKLDTPVSFTRKQAIKMVVQMLDQCRGRELPGILNPMLISHLFWERSKKWESIARCHLTKVAATCKKFILEVLDHAAAPEIKKGVLHLTVLPTLNQAEQKALNELKSIENDKNGQPITYNHYFTDTWQKIQQERSTRNIEEQAKEATVTISPQTWSGGPDFEKKQYIDPTTFNRKLRQVTERDMDKFCAEQALDAHDAFYKCERKYFIDVVAKQVIERHLLSPLAEVFSPKVLAHYSDKQIHLLASEPPEIVRRREHLDGRRQMLEDGQLAFDMAMSENMI</sequence>
<dbReference type="AlphaFoldDB" id="A0A1B7NMT5"/>
<dbReference type="EMBL" id="LGUA01001768">
    <property type="protein sequence ID" value="OAX78078.1"/>
    <property type="molecule type" value="Genomic_DNA"/>
</dbReference>
<accession>A0A1B7NMT5</accession>
<dbReference type="OrthoDB" id="4183528at2759"/>
<dbReference type="InterPro" id="IPR020850">
    <property type="entry name" value="GED_dom"/>
</dbReference>
<comment type="caution">
    <text evidence="3">The sequence shown here is derived from an EMBL/GenBank/DDBJ whole genome shotgun (WGS) entry which is preliminary data.</text>
</comment>
<dbReference type="Gene3D" id="1.20.120.1240">
    <property type="entry name" value="Dynamin, middle domain"/>
    <property type="match status" value="1"/>
</dbReference>
<feature type="domain" description="GED" evidence="2">
    <location>
        <begin position="221"/>
        <end position="312"/>
    </location>
</feature>
<dbReference type="STRING" id="1658172.A0A1B7NMT5"/>
<evidence type="ECO:0000313" key="4">
    <source>
        <dbReference type="Proteomes" id="UP000091918"/>
    </source>
</evidence>
<protein>
    <recommendedName>
        <fullName evidence="2">GED domain-containing protein</fullName>
    </recommendedName>
</protein>
<name>A0A1B7NMT5_9EURO</name>
<gene>
    <name evidence="3" type="ORF">ACJ72_07618</name>
</gene>
<organism evidence="3 4">
    <name type="scientific">Emergomyces africanus</name>
    <dbReference type="NCBI Taxonomy" id="1955775"/>
    <lineage>
        <taxon>Eukaryota</taxon>
        <taxon>Fungi</taxon>
        <taxon>Dikarya</taxon>
        <taxon>Ascomycota</taxon>
        <taxon>Pezizomycotina</taxon>
        <taxon>Eurotiomycetes</taxon>
        <taxon>Eurotiomycetidae</taxon>
        <taxon>Onygenales</taxon>
        <taxon>Ajellomycetaceae</taxon>
        <taxon>Emergomyces</taxon>
    </lineage>
</organism>
<dbReference type="PROSITE" id="PS51388">
    <property type="entry name" value="GED"/>
    <property type="match status" value="1"/>
</dbReference>